<sequence>MGTDPMEVATKQAVKQKFPQSVAFMEKTRNLSLAFLSGHSIVLYRVGLAFFLVAGLSSCGNLASSGLSGTGLKFGANVTPIREIQAQKKNQATVYIQGTVENQAPLIKQWAYQINDTTGKIWVITNQKSLPEGSQVVFKGKVRYRSIPLAGKEQGEIYLEEE</sequence>
<organism evidence="2 3">
    <name type="scientific">Nostoc punctiforme FACHB-252</name>
    <dbReference type="NCBI Taxonomy" id="1357509"/>
    <lineage>
        <taxon>Bacteria</taxon>
        <taxon>Bacillati</taxon>
        <taxon>Cyanobacteriota</taxon>
        <taxon>Cyanophyceae</taxon>
        <taxon>Nostocales</taxon>
        <taxon>Nostocaceae</taxon>
        <taxon>Nostoc</taxon>
    </lineage>
</organism>
<dbReference type="EMBL" id="JACJTC010000002">
    <property type="protein sequence ID" value="MBD2610158.1"/>
    <property type="molecule type" value="Genomic_DNA"/>
</dbReference>
<comment type="caution">
    <text evidence="2">The sequence shown here is derived from an EMBL/GenBank/DDBJ whole genome shotgun (WGS) entry which is preliminary data.</text>
</comment>
<name>A0ABR8H374_NOSPU</name>
<evidence type="ECO:0008006" key="4">
    <source>
        <dbReference type="Google" id="ProtNLM"/>
    </source>
</evidence>
<accession>A0ABR8H374</accession>
<proteinExistence type="predicted"/>
<gene>
    <name evidence="2" type="ORF">H6G94_02520</name>
</gene>
<feature type="transmembrane region" description="Helical" evidence="1">
    <location>
        <begin position="42"/>
        <end position="63"/>
    </location>
</feature>
<keyword evidence="1" id="KW-0812">Transmembrane</keyword>
<keyword evidence="1" id="KW-1133">Transmembrane helix</keyword>
<evidence type="ECO:0000256" key="1">
    <source>
        <dbReference type="SAM" id="Phobius"/>
    </source>
</evidence>
<dbReference type="RefSeq" id="WP_190948196.1">
    <property type="nucleotide sequence ID" value="NZ_JACJTC010000002.1"/>
</dbReference>
<keyword evidence="1" id="KW-0472">Membrane</keyword>
<evidence type="ECO:0000313" key="3">
    <source>
        <dbReference type="Proteomes" id="UP000606396"/>
    </source>
</evidence>
<evidence type="ECO:0000313" key="2">
    <source>
        <dbReference type="EMBL" id="MBD2610158.1"/>
    </source>
</evidence>
<reference evidence="2 3" key="1">
    <citation type="journal article" date="2020" name="ISME J.">
        <title>Comparative genomics reveals insights into cyanobacterial evolution and habitat adaptation.</title>
        <authorList>
            <person name="Chen M.Y."/>
            <person name="Teng W.K."/>
            <person name="Zhao L."/>
            <person name="Hu C.X."/>
            <person name="Zhou Y.K."/>
            <person name="Han B.P."/>
            <person name="Song L.R."/>
            <person name="Shu W.S."/>
        </authorList>
    </citation>
    <scope>NUCLEOTIDE SEQUENCE [LARGE SCALE GENOMIC DNA]</scope>
    <source>
        <strain evidence="2 3">FACHB-252</strain>
    </source>
</reference>
<protein>
    <recommendedName>
        <fullName evidence="4">DNA-binding protein</fullName>
    </recommendedName>
</protein>
<dbReference type="Proteomes" id="UP000606396">
    <property type="component" value="Unassembled WGS sequence"/>
</dbReference>
<keyword evidence="3" id="KW-1185">Reference proteome</keyword>